<feature type="non-terminal residue" evidence="9">
    <location>
        <position position="1"/>
    </location>
</feature>
<evidence type="ECO:0000256" key="1">
    <source>
        <dbReference type="ARBA" id="ARBA00009741"/>
    </source>
</evidence>
<dbReference type="STRING" id="436017.A4RWS9"/>
<dbReference type="PANTHER" id="PTHR43648">
    <property type="entry name" value="ELECTRON TRANSFER FLAVOPROTEIN BETA SUBUNIT LYSINE METHYLTRANSFERASE"/>
    <property type="match status" value="1"/>
</dbReference>
<reference evidence="9 10" key="1">
    <citation type="journal article" date="2007" name="Proc. Natl. Acad. Sci. U.S.A.">
        <title>The tiny eukaryote Ostreococcus provides genomic insights into the paradox of plankton speciation.</title>
        <authorList>
            <person name="Palenik B."/>
            <person name="Grimwood J."/>
            <person name="Aerts A."/>
            <person name="Rouze P."/>
            <person name="Salamov A."/>
            <person name="Putnam N."/>
            <person name="Dupont C."/>
            <person name="Jorgensen R."/>
            <person name="Derelle E."/>
            <person name="Rombauts S."/>
            <person name="Zhou K."/>
            <person name="Otillar R."/>
            <person name="Merchant S.S."/>
            <person name="Podell S."/>
            <person name="Gaasterland T."/>
            <person name="Napoli C."/>
            <person name="Gendler K."/>
            <person name="Manuell A."/>
            <person name="Tai V."/>
            <person name="Vallon O."/>
            <person name="Piganeau G."/>
            <person name="Jancek S."/>
            <person name="Heijde M."/>
            <person name="Jabbari K."/>
            <person name="Bowler C."/>
            <person name="Lohr M."/>
            <person name="Robbens S."/>
            <person name="Werner G."/>
            <person name="Dubchak I."/>
            <person name="Pazour G.J."/>
            <person name="Ren Q."/>
            <person name="Paulsen I."/>
            <person name="Delwiche C."/>
            <person name="Schmutz J."/>
            <person name="Rokhsar D."/>
            <person name="Van de Peer Y."/>
            <person name="Moreau H."/>
            <person name="Grigoriev I.V."/>
        </authorList>
    </citation>
    <scope>NUCLEOTIDE SEQUENCE [LARGE SCALE GENOMIC DNA]</scope>
    <source>
        <strain evidence="9 10">CCE9901</strain>
    </source>
</reference>
<dbReference type="Pfam" id="PF06325">
    <property type="entry name" value="PrmA"/>
    <property type="match status" value="1"/>
</dbReference>
<comment type="similarity">
    <text evidence="1">Belongs to the methyltransferase superfamily. PrmA family.</text>
</comment>
<evidence type="ECO:0000256" key="3">
    <source>
        <dbReference type="ARBA" id="ARBA00022603"/>
    </source>
</evidence>
<keyword evidence="5" id="KW-0949">S-adenosyl-L-methionine</keyword>
<evidence type="ECO:0000256" key="4">
    <source>
        <dbReference type="ARBA" id="ARBA00022679"/>
    </source>
</evidence>
<evidence type="ECO:0000256" key="7">
    <source>
        <dbReference type="ARBA" id="ARBA00041867"/>
    </source>
</evidence>
<dbReference type="InterPro" id="IPR029063">
    <property type="entry name" value="SAM-dependent_MTases_sf"/>
</dbReference>
<keyword evidence="4" id="KW-0808">Transferase</keyword>
<dbReference type="InterPro" id="IPR004498">
    <property type="entry name" value="Ribosomal_PrmA_MeTrfase"/>
</dbReference>
<dbReference type="HOGENOM" id="CLU_049382_4_0_1"/>
<dbReference type="AlphaFoldDB" id="A4RWS9"/>
<name>A4RWS9_OSTLU</name>
<dbReference type="Proteomes" id="UP000001568">
    <property type="component" value="Chromosome 4"/>
</dbReference>
<evidence type="ECO:0000313" key="10">
    <source>
        <dbReference type="Proteomes" id="UP000001568"/>
    </source>
</evidence>
<dbReference type="GO" id="GO:0032259">
    <property type="term" value="P:methylation"/>
    <property type="evidence" value="ECO:0007669"/>
    <property type="project" value="UniProtKB-KW"/>
</dbReference>
<dbReference type="Gene3D" id="3.40.50.150">
    <property type="entry name" value="Vaccinia Virus protein VP39"/>
    <property type="match status" value="1"/>
</dbReference>
<keyword evidence="3" id="KW-0489">Methyltransferase</keyword>
<evidence type="ECO:0000256" key="8">
    <source>
        <dbReference type="ARBA" id="ARBA00042266"/>
    </source>
</evidence>
<dbReference type="NCBIfam" id="TIGR00406">
    <property type="entry name" value="prmA"/>
    <property type="match status" value="1"/>
</dbReference>
<dbReference type="HAMAP" id="MF_00735">
    <property type="entry name" value="Methyltr_PrmA"/>
    <property type="match status" value="1"/>
</dbReference>
<accession>A4RWS9</accession>
<dbReference type="GeneID" id="5001649"/>
<protein>
    <recommendedName>
        <fullName evidence="8">ETFB lysine methyltransferase</fullName>
    </recommendedName>
    <alternativeName>
        <fullName evidence="7">Protein N-lysine methyltransferase METTL20</fullName>
    </alternativeName>
</protein>
<gene>
    <name evidence="9" type="ORF">OSTLU_6437</name>
</gene>
<sequence length="297" mass="31324">GALGDVLLSLGASSVSTIDADAGTEDEHEIFSANTFEEQASDKTKARVWAKCHVTAYFEDHARARAGIEAAEEILGISLEASYAESKSNDWVQAVKDSFTPTKIADGLYIVPDWCKDVDANAVNIALEPGIAFGTGEHPTTRLCLRWLKQTLARRGKTELVVDFGCGSGVLAIGALVMGADRAVGVDLAKQAVQSSIDNAKLNGVEDRLTTYLGDGRDPGTPGANGQADVVVANILIGPVLELEPLFAGYCKVGGEIALSGILYGEQSASVVAKYARHFDNICVVEEGGWACVHGVR</sequence>
<evidence type="ECO:0000256" key="5">
    <source>
        <dbReference type="ARBA" id="ARBA00022691"/>
    </source>
</evidence>
<dbReference type="EMBL" id="CP000584">
    <property type="protein sequence ID" value="ABO95677.1"/>
    <property type="molecule type" value="Genomic_DNA"/>
</dbReference>
<dbReference type="PIRSF" id="PIRSF000401">
    <property type="entry name" value="RPL11_MTase"/>
    <property type="match status" value="1"/>
</dbReference>
<keyword evidence="2" id="KW-0963">Cytoplasm</keyword>
<dbReference type="PANTHER" id="PTHR43648:SF1">
    <property type="entry name" value="ELECTRON TRANSFER FLAVOPROTEIN BETA SUBUNIT LYSINE METHYLTRANSFERASE"/>
    <property type="match status" value="1"/>
</dbReference>
<evidence type="ECO:0000256" key="6">
    <source>
        <dbReference type="ARBA" id="ARBA00037932"/>
    </source>
</evidence>
<dbReference type="Gramene" id="ABO95677">
    <property type="protein sequence ID" value="ABO95677"/>
    <property type="gene ID" value="OSTLU_6437"/>
</dbReference>
<organism evidence="9 10">
    <name type="scientific">Ostreococcus lucimarinus (strain CCE9901)</name>
    <dbReference type="NCBI Taxonomy" id="436017"/>
    <lineage>
        <taxon>Eukaryota</taxon>
        <taxon>Viridiplantae</taxon>
        <taxon>Chlorophyta</taxon>
        <taxon>Mamiellophyceae</taxon>
        <taxon>Mamiellales</taxon>
        <taxon>Bathycoccaceae</taxon>
        <taxon>Ostreococcus</taxon>
    </lineage>
</organism>
<dbReference type="eggNOG" id="ENOG502QQTZ">
    <property type="taxonomic scope" value="Eukaryota"/>
</dbReference>
<evidence type="ECO:0000256" key="2">
    <source>
        <dbReference type="ARBA" id="ARBA00022490"/>
    </source>
</evidence>
<comment type="similarity">
    <text evidence="6">Belongs to the methyltransferase superfamily. ETFBKMT family.</text>
</comment>
<dbReference type="SUPFAM" id="SSF53335">
    <property type="entry name" value="S-adenosyl-L-methionine-dependent methyltransferases"/>
    <property type="match status" value="1"/>
</dbReference>
<feature type="non-terminal residue" evidence="9">
    <location>
        <position position="297"/>
    </location>
</feature>
<evidence type="ECO:0000313" key="9">
    <source>
        <dbReference type="EMBL" id="ABO95677.1"/>
    </source>
</evidence>
<dbReference type="GO" id="GO:0016279">
    <property type="term" value="F:protein-lysine N-methyltransferase activity"/>
    <property type="evidence" value="ECO:0007669"/>
    <property type="project" value="TreeGrafter"/>
</dbReference>
<dbReference type="InterPro" id="IPR050078">
    <property type="entry name" value="Ribosomal_L11_MeTrfase_PrmA"/>
</dbReference>
<dbReference type="RefSeq" id="XP_001417384.1">
    <property type="nucleotide sequence ID" value="XM_001417347.1"/>
</dbReference>
<dbReference type="OMA" id="WIVPEWT"/>
<dbReference type="KEGG" id="olu:OSTLU_6437"/>
<dbReference type="OrthoDB" id="419617at2759"/>
<proteinExistence type="inferred from homology"/>
<dbReference type="CDD" id="cd02440">
    <property type="entry name" value="AdoMet_MTases"/>
    <property type="match status" value="1"/>
</dbReference>
<keyword evidence="10" id="KW-1185">Reference proteome</keyword>